<comment type="similarity">
    <text evidence="1">Belongs to the universal stress protein A family.</text>
</comment>
<dbReference type="InterPro" id="IPR006015">
    <property type="entry name" value="Universal_stress_UspA"/>
</dbReference>
<dbReference type="PANTHER" id="PTHR46553:SF3">
    <property type="entry name" value="ADENINE NUCLEOTIDE ALPHA HYDROLASES-LIKE SUPERFAMILY PROTEIN"/>
    <property type="match status" value="1"/>
</dbReference>
<dbReference type="PRINTS" id="PR01438">
    <property type="entry name" value="UNVRSLSTRESS"/>
</dbReference>
<evidence type="ECO:0000256" key="2">
    <source>
        <dbReference type="SAM" id="MobiDB-lite"/>
    </source>
</evidence>
<keyword evidence="5" id="KW-1185">Reference proteome</keyword>
<accession>A0ABV9RCQ3</accession>
<protein>
    <submittedName>
        <fullName evidence="4">Universal stress protein</fullName>
    </submittedName>
</protein>
<comment type="caution">
    <text evidence="4">The sequence shown here is derived from an EMBL/GenBank/DDBJ whole genome shotgun (WGS) entry which is preliminary data.</text>
</comment>
<dbReference type="InterPro" id="IPR006016">
    <property type="entry name" value="UspA"/>
</dbReference>
<name>A0ABV9RCQ3_9PSEU</name>
<proteinExistence type="inferred from homology"/>
<dbReference type="InterPro" id="IPR014729">
    <property type="entry name" value="Rossmann-like_a/b/a_fold"/>
</dbReference>
<dbReference type="SUPFAM" id="SSF52402">
    <property type="entry name" value="Adenine nucleotide alpha hydrolases-like"/>
    <property type="match status" value="1"/>
</dbReference>
<feature type="domain" description="UspA" evidence="3">
    <location>
        <begin position="14"/>
        <end position="158"/>
    </location>
</feature>
<dbReference type="CDD" id="cd00293">
    <property type="entry name" value="USP-like"/>
    <property type="match status" value="1"/>
</dbReference>
<dbReference type="EMBL" id="JBHSIM010000003">
    <property type="protein sequence ID" value="MFC4831314.1"/>
    <property type="molecule type" value="Genomic_DNA"/>
</dbReference>
<dbReference type="Pfam" id="PF00582">
    <property type="entry name" value="Usp"/>
    <property type="match status" value="1"/>
</dbReference>
<organism evidence="4 5">
    <name type="scientific">Actinomycetospora chibensis</name>
    <dbReference type="NCBI Taxonomy" id="663606"/>
    <lineage>
        <taxon>Bacteria</taxon>
        <taxon>Bacillati</taxon>
        <taxon>Actinomycetota</taxon>
        <taxon>Actinomycetes</taxon>
        <taxon>Pseudonocardiales</taxon>
        <taxon>Pseudonocardiaceae</taxon>
        <taxon>Actinomycetospora</taxon>
    </lineage>
</organism>
<dbReference type="Gene3D" id="3.40.50.620">
    <property type="entry name" value="HUPs"/>
    <property type="match status" value="1"/>
</dbReference>
<dbReference type="PANTHER" id="PTHR46553">
    <property type="entry name" value="ADENINE NUCLEOTIDE ALPHA HYDROLASES-LIKE SUPERFAMILY PROTEIN"/>
    <property type="match status" value="1"/>
</dbReference>
<evidence type="ECO:0000259" key="3">
    <source>
        <dbReference type="Pfam" id="PF00582"/>
    </source>
</evidence>
<gene>
    <name evidence="4" type="ORF">ACFPEL_02720</name>
</gene>
<dbReference type="RefSeq" id="WP_274186924.1">
    <property type="nucleotide sequence ID" value="NZ_BAABHN010000003.1"/>
</dbReference>
<sequence>MSGGAGTGGAGQPRVVVGIDGSAGSRAALRHGLDEARRRGAQLEVVAAFISPERLAVVNRLPIVTEREAVAAAAEAAARSEVDEVLAGDRVEHPGAAAPPVAVRAVAGDPGPALTDAAAGAQLLVVGHRGRGGLATTVLGSVAWWCLRHASCPLTVVPPPGRPHTRPGVRGDRTAALSGGARDVP</sequence>
<evidence type="ECO:0000256" key="1">
    <source>
        <dbReference type="ARBA" id="ARBA00008791"/>
    </source>
</evidence>
<reference evidence="5" key="1">
    <citation type="journal article" date="2019" name="Int. J. Syst. Evol. Microbiol.">
        <title>The Global Catalogue of Microorganisms (GCM) 10K type strain sequencing project: providing services to taxonomists for standard genome sequencing and annotation.</title>
        <authorList>
            <consortium name="The Broad Institute Genomics Platform"/>
            <consortium name="The Broad Institute Genome Sequencing Center for Infectious Disease"/>
            <person name="Wu L."/>
            <person name="Ma J."/>
        </authorList>
    </citation>
    <scope>NUCLEOTIDE SEQUENCE [LARGE SCALE GENOMIC DNA]</scope>
    <source>
        <strain evidence="5">CCUG 50347</strain>
    </source>
</reference>
<feature type="region of interest" description="Disordered" evidence="2">
    <location>
        <begin position="158"/>
        <end position="185"/>
    </location>
</feature>
<evidence type="ECO:0000313" key="4">
    <source>
        <dbReference type="EMBL" id="MFC4831314.1"/>
    </source>
</evidence>
<dbReference type="Proteomes" id="UP001595909">
    <property type="component" value="Unassembled WGS sequence"/>
</dbReference>
<evidence type="ECO:0000313" key="5">
    <source>
        <dbReference type="Proteomes" id="UP001595909"/>
    </source>
</evidence>